<name>A0A1R3H0W4_COCAP</name>
<dbReference type="STRING" id="210143.A0A1R3H0W4"/>
<sequence length="361" mass="39620">MRRALLLAFLVLGSGLTTLVSSHQESGEWSCESNSEIRVQADFRPGVITLDGHADDWKDIDGFEFSLRPALDPDEDHEYTDGKMTVKALHDGNDVFFLLQVDGDYAYSKGDNSKCPSAALMFQIGDDATYHNMGGCKEQKGSCTNKTCKGHEVDIMHFSIGNAIPGRLYGGNPVDNREGNGGDRFGHLVDVYAWNPHCRYLDGMGPSGNDSSAQNDWKGAWWHSSFTVHSGFVVEDSPYSEGGQKGTYYFEFSRPLRTMDRLRQDVQFTIGGSSKMSVAFWYPVGGNPWDGSGHYTINCDWVSLDITSGGSLLTKSAPSSSWDASSAFALLFSVAALCVAIFVAYQVSRPKSIPFTPMENL</sequence>
<evidence type="ECO:0000256" key="2">
    <source>
        <dbReference type="ARBA" id="ARBA00022617"/>
    </source>
</evidence>
<dbReference type="PANTHER" id="PTHR36044:SF1">
    <property type="entry name" value="HEME BINDING PROTEIN"/>
    <property type="match status" value="1"/>
</dbReference>
<dbReference type="OMA" id="DWVPLEI"/>
<keyword evidence="10" id="KW-1185">Reference proteome</keyword>
<comment type="caution">
    <text evidence="9">The sequence shown here is derived from an EMBL/GenBank/DDBJ whole genome shotgun (WGS) entry which is preliminary data.</text>
</comment>
<keyword evidence="3" id="KW-0479">Metal-binding</keyword>
<evidence type="ECO:0000259" key="8">
    <source>
        <dbReference type="SMART" id="SM00887"/>
    </source>
</evidence>
<accession>A0A1R3H0W4</accession>
<dbReference type="GO" id="GO:0046872">
    <property type="term" value="F:metal ion binding"/>
    <property type="evidence" value="ECO:0007669"/>
    <property type="project" value="UniProtKB-KW"/>
</dbReference>
<proteinExistence type="predicted"/>
<organism evidence="9 10">
    <name type="scientific">Corchorus capsularis</name>
    <name type="common">Jute</name>
    <dbReference type="NCBI Taxonomy" id="210143"/>
    <lineage>
        <taxon>Eukaryota</taxon>
        <taxon>Viridiplantae</taxon>
        <taxon>Streptophyta</taxon>
        <taxon>Embryophyta</taxon>
        <taxon>Tracheophyta</taxon>
        <taxon>Spermatophyta</taxon>
        <taxon>Magnoliopsida</taxon>
        <taxon>eudicotyledons</taxon>
        <taxon>Gunneridae</taxon>
        <taxon>Pentapetalae</taxon>
        <taxon>rosids</taxon>
        <taxon>malvids</taxon>
        <taxon>Malvales</taxon>
        <taxon>Malvaceae</taxon>
        <taxon>Grewioideae</taxon>
        <taxon>Apeibeae</taxon>
        <taxon>Corchorus</taxon>
    </lineage>
</organism>
<dbReference type="CDD" id="cd00241">
    <property type="entry name" value="DOMON_like"/>
    <property type="match status" value="1"/>
</dbReference>
<dbReference type="EMBL" id="AWWV01012853">
    <property type="protein sequence ID" value="OMO63993.1"/>
    <property type="molecule type" value="Genomic_DNA"/>
</dbReference>
<evidence type="ECO:0000313" key="9">
    <source>
        <dbReference type="EMBL" id="OMO63993.1"/>
    </source>
</evidence>
<keyword evidence="4" id="KW-0249">Electron transport</keyword>
<feature type="chain" id="PRO_5012210022" description="Cytochrome c-552/DMSO reductase-like haem-binding domain-containing protein" evidence="7">
    <location>
        <begin position="23"/>
        <end position="361"/>
    </location>
</feature>
<evidence type="ECO:0000313" key="10">
    <source>
        <dbReference type="Proteomes" id="UP000188268"/>
    </source>
</evidence>
<keyword evidence="5" id="KW-0408">Iron</keyword>
<dbReference type="Proteomes" id="UP000188268">
    <property type="component" value="Unassembled WGS sequence"/>
</dbReference>
<dbReference type="PANTHER" id="PTHR36044">
    <property type="entry name" value="HEME BINDING PROTEIN"/>
    <property type="match status" value="1"/>
</dbReference>
<keyword evidence="6" id="KW-0812">Transmembrane</keyword>
<protein>
    <recommendedName>
        <fullName evidence="8">Cytochrome c-552/DMSO reductase-like haem-binding domain-containing protein</fullName>
    </recommendedName>
</protein>
<evidence type="ECO:0000256" key="5">
    <source>
        <dbReference type="ARBA" id="ARBA00023004"/>
    </source>
</evidence>
<evidence type="ECO:0000256" key="1">
    <source>
        <dbReference type="ARBA" id="ARBA00022448"/>
    </source>
</evidence>
<keyword evidence="2" id="KW-0349">Heme</keyword>
<dbReference type="InterPro" id="IPR019020">
    <property type="entry name" value="Cyt-c552/DMSO_Rdtase_haem-bd"/>
</dbReference>
<feature type="transmembrane region" description="Helical" evidence="6">
    <location>
        <begin position="324"/>
        <end position="345"/>
    </location>
</feature>
<dbReference type="SMART" id="SM00887">
    <property type="entry name" value="EB_dh"/>
    <property type="match status" value="1"/>
</dbReference>
<feature type="signal peptide" evidence="7">
    <location>
        <begin position="1"/>
        <end position="22"/>
    </location>
</feature>
<keyword evidence="6" id="KW-1133">Transmembrane helix</keyword>
<dbReference type="Pfam" id="PF09459">
    <property type="entry name" value="EB_dh"/>
    <property type="match status" value="1"/>
</dbReference>
<feature type="domain" description="Cytochrome c-552/DMSO reductase-like haem-binding" evidence="8">
    <location>
        <begin position="54"/>
        <end position="296"/>
    </location>
</feature>
<dbReference type="GO" id="GO:0020037">
    <property type="term" value="F:heme binding"/>
    <property type="evidence" value="ECO:0007669"/>
    <property type="project" value="InterPro"/>
</dbReference>
<keyword evidence="7" id="KW-0732">Signal</keyword>
<keyword evidence="6" id="KW-0472">Membrane</keyword>
<dbReference type="Gene3D" id="2.60.40.1190">
    <property type="match status" value="1"/>
</dbReference>
<reference evidence="9 10" key="1">
    <citation type="submission" date="2013-09" db="EMBL/GenBank/DDBJ databases">
        <title>Corchorus capsularis genome sequencing.</title>
        <authorList>
            <person name="Alam M."/>
            <person name="Haque M.S."/>
            <person name="Islam M.S."/>
            <person name="Emdad E.M."/>
            <person name="Islam M.M."/>
            <person name="Ahmed B."/>
            <person name="Halim A."/>
            <person name="Hossen Q.M.M."/>
            <person name="Hossain M.Z."/>
            <person name="Ahmed R."/>
            <person name="Khan M.M."/>
            <person name="Islam R."/>
            <person name="Rashid M.M."/>
            <person name="Khan S.A."/>
            <person name="Rahman M.S."/>
            <person name="Alam M."/>
        </authorList>
    </citation>
    <scope>NUCLEOTIDE SEQUENCE [LARGE SCALE GENOMIC DNA]</scope>
    <source>
        <strain evidence="10">cv. CVL-1</strain>
        <tissue evidence="9">Whole seedling</tissue>
    </source>
</reference>
<evidence type="ECO:0000256" key="4">
    <source>
        <dbReference type="ARBA" id="ARBA00022982"/>
    </source>
</evidence>
<dbReference type="Gramene" id="OMO63993">
    <property type="protein sequence ID" value="OMO63993"/>
    <property type="gene ID" value="CCACVL1_22114"/>
</dbReference>
<evidence type="ECO:0000256" key="7">
    <source>
        <dbReference type="SAM" id="SignalP"/>
    </source>
</evidence>
<dbReference type="AlphaFoldDB" id="A0A1R3H0W4"/>
<evidence type="ECO:0000256" key="6">
    <source>
        <dbReference type="SAM" id="Phobius"/>
    </source>
</evidence>
<dbReference type="OrthoDB" id="2012588at2759"/>
<evidence type="ECO:0000256" key="3">
    <source>
        <dbReference type="ARBA" id="ARBA00022723"/>
    </source>
</evidence>
<gene>
    <name evidence="9" type="ORF">CCACVL1_22114</name>
</gene>
<keyword evidence="1" id="KW-0813">Transport</keyword>